<comment type="function">
    <text evidence="7">Functions as a peptidoglycan terminase that cleaves nascent peptidoglycan strands endolytically to terminate their elongation.</text>
</comment>
<keyword evidence="6 7" id="KW-0961">Cell wall biogenesis/degradation</keyword>
<evidence type="ECO:0000313" key="10">
    <source>
        <dbReference type="Proteomes" id="UP000218022"/>
    </source>
</evidence>
<sequence length="338" mass="36792">MPLLKKCLVAGTALVVLAAAAAAGGCYWSQAPLVLTPQQLDVTIKPHSSLRSVTLQLRRGGVPVATELFVWMTRLLGLQSQLKSGNYEFKSGVTPYDVLQKLARGDVNEYVATIIEGWTFRRMRSEIDANPALKHDTAGMTDADLLKAIGAQEAPTGNAEGLFFPDTYLFDKNTSDLDVYRRAYRLMQVRLDEAWTARAPGLPYKSAYDALTMASIVEKETGKASDRSLVAAVFANRLRLGMPLQTDPTVIYGLGDSYAGRLHKRDLQTDTPYNTYTRTGLPPTPISLPGVASLQAALNPAQTNALYFVSRGDGSGLSIFSDTLGDHNKAVDKYIRGQ</sequence>
<reference evidence="9 10" key="1">
    <citation type="submission" date="2017-01" db="EMBL/GenBank/DDBJ databases">
        <title>Whole-Genome Shotgun Sequencing of Two beta-Proteobacterial Species in Search of the Bulgecin Biosynthetic Cluster.</title>
        <authorList>
            <person name="Horsman M.E."/>
            <person name="Marous D.R."/>
            <person name="Li R."/>
            <person name="Oliver R.A."/>
            <person name="Byun B."/>
            <person name="Emrich S.J."/>
            <person name="Boggess B."/>
            <person name="Townsend C.A."/>
            <person name="Mobashery S."/>
        </authorList>
    </citation>
    <scope>NUCLEOTIDE SEQUENCE [LARGE SCALE GENOMIC DNA]</scope>
    <source>
        <strain evidence="9 10">ATCC 31363</strain>
    </source>
</reference>
<dbReference type="InterPro" id="IPR003770">
    <property type="entry name" value="MLTG-like"/>
</dbReference>
<keyword evidence="4 7" id="KW-0472">Membrane</keyword>
<keyword evidence="1 7" id="KW-1003">Cell membrane</keyword>
<accession>A0A2A4F7U2</accession>
<keyword evidence="5 7" id="KW-0456">Lyase</keyword>
<keyword evidence="3 7" id="KW-1133">Transmembrane helix</keyword>
<dbReference type="CDD" id="cd08010">
    <property type="entry name" value="MltG_like"/>
    <property type="match status" value="1"/>
</dbReference>
<evidence type="ECO:0000256" key="2">
    <source>
        <dbReference type="ARBA" id="ARBA00022692"/>
    </source>
</evidence>
<dbReference type="GO" id="GO:0009252">
    <property type="term" value="P:peptidoglycan biosynthetic process"/>
    <property type="evidence" value="ECO:0007669"/>
    <property type="project" value="UniProtKB-UniRule"/>
</dbReference>
<dbReference type="OrthoDB" id="9814591at2"/>
<comment type="caution">
    <text evidence="9">The sequence shown here is derived from an EMBL/GenBank/DDBJ whole genome shotgun (WGS) entry which is preliminary data.</text>
</comment>
<dbReference type="PANTHER" id="PTHR30518">
    <property type="entry name" value="ENDOLYTIC MUREIN TRANSGLYCOSYLASE"/>
    <property type="match status" value="1"/>
</dbReference>
<evidence type="ECO:0000313" key="9">
    <source>
        <dbReference type="EMBL" id="PCE28644.1"/>
    </source>
</evidence>
<dbReference type="NCBIfam" id="TIGR00247">
    <property type="entry name" value="endolytic transglycosylase MltG"/>
    <property type="match status" value="1"/>
</dbReference>
<dbReference type="PANTHER" id="PTHR30518:SF2">
    <property type="entry name" value="ENDOLYTIC MUREIN TRANSGLYCOSYLASE"/>
    <property type="match status" value="1"/>
</dbReference>
<evidence type="ECO:0000256" key="5">
    <source>
        <dbReference type="ARBA" id="ARBA00023239"/>
    </source>
</evidence>
<evidence type="ECO:0000256" key="8">
    <source>
        <dbReference type="SAM" id="SignalP"/>
    </source>
</evidence>
<comment type="catalytic activity">
    <reaction evidence="7">
        <text>a peptidoglycan chain = a peptidoglycan chain with N-acetyl-1,6-anhydromuramyl-[peptide] at the reducing end + a peptidoglycan chain with N-acetylglucosamine at the non-reducing end.</text>
        <dbReference type="EC" id="4.2.2.29"/>
    </reaction>
</comment>
<dbReference type="PROSITE" id="PS51257">
    <property type="entry name" value="PROKAR_LIPOPROTEIN"/>
    <property type="match status" value="1"/>
</dbReference>
<gene>
    <name evidence="7" type="primary">mltG</name>
    <name evidence="9" type="ORF">BWP39_00200</name>
</gene>
<keyword evidence="7" id="KW-0997">Cell inner membrane</keyword>
<evidence type="ECO:0000256" key="1">
    <source>
        <dbReference type="ARBA" id="ARBA00022475"/>
    </source>
</evidence>
<dbReference type="Proteomes" id="UP000218022">
    <property type="component" value="Unassembled WGS sequence"/>
</dbReference>
<dbReference type="Gene3D" id="3.30.1490.480">
    <property type="entry name" value="Endolytic murein transglycosylase"/>
    <property type="match status" value="1"/>
</dbReference>
<dbReference type="HAMAP" id="MF_02065">
    <property type="entry name" value="MltG"/>
    <property type="match status" value="1"/>
</dbReference>
<protein>
    <recommendedName>
        <fullName evidence="7">Endolytic murein transglycosylase</fullName>
        <ecNumber evidence="7">4.2.2.29</ecNumber>
    </recommendedName>
    <alternativeName>
        <fullName evidence="7">Peptidoglycan lytic transglycosylase</fullName>
    </alternativeName>
    <alternativeName>
        <fullName evidence="7">Peptidoglycan polymerization terminase</fullName>
    </alternativeName>
</protein>
<feature type="site" description="Important for catalytic activity" evidence="7">
    <location>
        <position position="220"/>
    </location>
</feature>
<keyword evidence="2 7" id="KW-0812">Transmembrane</keyword>
<evidence type="ECO:0000256" key="7">
    <source>
        <dbReference type="HAMAP-Rule" id="MF_02065"/>
    </source>
</evidence>
<feature type="chain" id="PRO_5012607490" description="Endolytic murein transglycosylase" evidence="8">
    <location>
        <begin position="22"/>
        <end position="338"/>
    </location>
</feature>
<dbReference type="GO" id="GO:0005886">
    <property type="term" value="C:plasma membrane"/>
    <property type="evidence" value="ECO:0007669"/>
    <property type="project" value="UniProtKB-UniRule"/>
</dbReference>
<dbReference type="RefSeq" id="WP_096716392.1">
    <property type="nucleotide sequence ID" value="NZ_MTZV01000001.1"/>
</dbReference>
<dbReference type="Pfam" id="PF02618">
    <property type="entry name" value="YceG"/>
    <property type="match status" value="1"/>
</dbReference>
<feature type="signal peptide" evidence="8">
    <location>
        <begin position="1"/>
        <end position="21"/>
    </location>
</feature>
<evidence type="ECO:0000256" key="4">
    <source>
        <dbReference type="ARBA" id="ARBA00023136"/>
    </source>
</evidence>
<name>A0A2A4F7U2_9BURK</name>
<comment type="similarity">
    <text evidence="7">Belongs to the transglycosylase MltG family.</text>
</comment>
<evidence type="ECO:0000256" key="6">
    <source>
        <dbReference type="ARBA" id="ARBA00023316"/>
    </source>
</evidence>
<dbReference type="GO" id="GO:0008932">
    <property type="term" value="F:lytic endotransglycosylase activity"/>
    <property type="evidence" value="ECO:0007669"/>
    <property type="project" value="UniProtKB-UniRule"/>
</dbReference>
<keyword evidence="8" id="KW-0732">Signal</keyword>
<proteinExistence type="inferred from homology"/>
<evidence type="ECO:0000256" key="3">
    <source>
        <dbReference type="ARBA" id="ARBA00022989"/>
    </source>
</evidence>
<dbReference type="GO" id="GO:0071555">
    <property type="term" value="P:cell wall organization"/>
    <property type="evidence" value="ECO:0007669"/>
    <property type="project" value="UniProtKB-KW"/>
</dbReference>
<dbReference type="EC" id="4.2.2.29" evidence="7"/>
<dbReference type="EMBL" id="MTZV01000001">
    <property type="protein sequence ID" value="PCE28644.1"/>
    <property type="molecule type" value="Genomic_DNA"/>
</dbReference>
<dbReference type="AlphaFoldDB" id="A0A2A4F7U2"/>
<dbReference type="Gene3D" id="3.30.160.60">
    <property type="entry name" value="Classic Zinc Finger"/>
    <property type="match status" value="1"/>
</dbReference>
<organism evidence="9 10">
    <name type="scientific">Paraburkholderia acidicola</name>
    <dbReference type="NCBI Taxonomy" id="1912599"/>
    <lineage>
        <taxon>Bacteria</taxon>
        <taxon>Pseudomonadati</taxon>
        <taxon>Pseudomonadota</taxon>
        <taxon>Betaproteobacteria</taxon>
        <taxon>Burkholderiales</taxon>
        <taxon>Burkholderiaceae</taxon>
        <taxon>Paraburkholderia</taxon>
    </lineage>
</organism>